<dbReference type="Gene3D" id="3.40.50.1010">
    <property type="entry name" value="5'-nuclease"/>
    <property type="match status" value="1"/>
</dbReference>
<dbReference type="GO" id="GO:0000287">
    <property type="term" value="F:magnesium ion binding"/>
    <property type="evidence" value="ECO:0007669"/>
    <property type="project" value="UniProtKB-UniRule"/>
</dbReference>
<dbReference type="OrthoDB" id="9811788at2"/>
<feature type="domain" description="PIN" evidence="7">
    <location>
        <begin position="2"/>
        <end position="121"/>
    </location>
</feature>
<evidence type="ECO:0000256" key="4">
    <source>
        <dbReference type="ARBA" id="ARBA00022801"/>
    </source>
</evidence>
<name>A0A370L2Q8_9HYPH</name>
<keyword evidence="3 6" id="KW-0479">Metal-binding</keyword>
<evidence type="ECO:0000256" key="5">
    <source>
        <dbReference type="ARBA" id="ARBA00022842"/>
    </source>
</evidence>
<dbReference type="InterPro" id="IPR051749">
    <property type="entry name" value="PINc/VapC_TA_RNase"/>
</dbReference>
<evidence type="ECO:0000256" key="1">
    <source>
        <dbReference type="ARBA" id="ARBA00022649"/>
    </source>
</evidence>
<gene>
    <name evidence="6" type="primary">vapC</name>
    <name evidence="8" type="ORF">DWE98_18555</name>
</gene>
<dbReference type="GO" id="GO:0016787">
    <property type="term" value="F:hydrolase activity"/>
    <property type="evidence" value="ECO:0007669"/>
    <property type="project" value="UniProtKB-KW"/>
</dbReference>
<keyword evidence="1 6" id="KW-1277">Toxin-antitoxin system</keyword>
<dbReference type="InterPro" id="IPR002716">
    <property type="entry name" value="PIN_dom"/>
</dbReference>
<evidence type="ECO:0000256" key="6">
    <source>
        <dbReference type="HAMAP-Rule" id="MF_00265"/>
    </source>
</evidence>
<keyword evidence="2 6" id="KW-0540">Nuclease</keyword>
<dbReference type="Pfam" id="PF01850">
    <property type="entry name" value="PIN"/>
    <property type="match status" value="1"/>
</dbReference>
<keyword evidence="6" id="KW-0800">Toxin</keyword>
<comment type="caution">
    <text evidence="8">The sequence shown here is derived from an EMBL/GenBank/DDBJ whole genome shotgun (WGS) entry which is preliminary data.</text>
</comment>
<keyword evidence="9" id="KW-1185">Reference proteome</keyword>
<dbReference type="GO" id="GO:0090729">
    <property type="term" value="F:toxin activity"/>
    <property type="evidence" value="ECO:0007669"/>
    <property type="project" value="UniProtKB-KW"/>
</dbReference>
<dbReference type="PANTHER" id="PTHR42740:SF1">
    <property type="entry name" value="RIBONUCLEASE VAPC3"/>
    <property type="match status" value="1"/>
</dbReference>
<keyword evidence="4 6" id="KW-0378">Hydrolase</keyword>
<protein>
    <recommendedName>
        <fullName evidence="6">Ribonuclease VapC</fullName>
        <shortName evidence="6">RNase VapC</shortName>
        <ecNumber evidence="6">3.1.-.-</ecNumber>
    </recommendedName>
    <alternativeName>
        <fullName evidence="6">Toxin VapC</fullName>
    </alternativeName>
</protein>
<dbReference type="RefSeq" id="WP_114830781.1">
    <property type="nucleotide sequence ID" value="NZ_QQTO01000005.1"/>
</dbReference>
<dbReference type="Proteomes" id="UP000255207">
    <property type="component" value="Unassembled WGS sequence"/>
</dbReference>
<comment type="function">
    <text evidence="6">Toxic component of a toxin-antitoxin (TA) system. An RNase.</text>
</comment>
<evidence type="ECO:0000259" key="7">
    <source>
        <dbReference type="Pfam" id="PF01850"/>
    </source>
</evidence>
<comment type="cofactor">
    <cofactor evidence="6">
        <name>Mg(2+)</name>
        <dbReference type="ChEBI" id="CHEBI:18420"/>
    </cofactor>
</comment>
<reference evidence="9" key="1">
    <citation type="submission" date="2018-07" db="EMBL/GenBank/DDBJ databases">
        <authorList>
            <person name="Safronova V.I."/>
            <person name="Chirak E.R."/>
            <person name="Sazanova A.L."/>
        </authorList>
    </citation>
    <scope>NUCLEOTIDE SEQUENCE [LARGE SCALE GENOMIC DNA]</scope>
    <source>
        <strain evidence="9">RCAM04685</strain>
    </source>
</reference>
<dbReference type="HAMAP" id="MF_00265">
    <property type="entry name" value="VapC_Nob1"/>
    <property type="match status" value="1"/>
</dbReference>
<evidence type="ECO:0000256" key="3">
    <source>
        <dbReference type="ARBA" id="ARBA00022723"/>
    </source>
</evidence>
<evidence type="ECO:0000313" key="9">
    <source>
        <dbReference type="Proteomes" id="UP000255207"/>
    </source>
</evidence>
<evidence type="ECO:0000313" key="8">
    <source>
        <dbReference type="EMBL" id="RDJ22451.1"/>
    </source>
</evidence>
<dbReference type="InterPro" id="IPR022907">
    <property type="entry name" value="VapC_family"/>
</dbReference>
<dbReference type="GO" id="GO:0004540">
    <property type="term" value="F:RNA nuclease activity"/>
    <property type="evidence" value="ECO:0007669"/>
    <property type="project" value="InterPro"/>
</dbReference>
<dbReference type="CDD" id="cd18760">
    <property type="entry name" value="PIN_MtVapC3-like"/>
    <property type="match status" value="1"/>
</dbReference>
<accession>A0A370L2Q8</accession>
<dbReference type="SUPFAM" id="SSF88723">
    <property type="entry name" value="PIN domain-like"/>
    <property type="match status" value="1"/>
</dbReference>
<keyword evidence="5 6" id="KW-0460">Magnesium</keyword>
<dbReference type="AlphaFoldDB" id="A0A370L2Q8"/>
<dbReference type="PANTHER" id="PTHR42740">
    <property type="entry name" value="RIBONUCLEASE VAPC3"/>
    <property type="match status" value="1"/>
</dbReference>
<evidence type="ECO:0000256" key="2">
    <source>
        <dbReference type="ARBA" id="ARBA00022722"/>
    </source>
</evidence>
<proteinExistence type="inferred from homology"/>
<organism evidence="8 9">
    <name type="scientific">Bosea caraganae</name>
    <dbReference type="NCBI Taxonomy" id="2763117"/>
    <lineage>
        <taxon>Bacteria</taxon>
        <taxon>Pseudomonadati</taxon>
        <taxon>Pseudomonadota</taxon>
        <taxon>Alphaproteobacteria</taxon>
        <taxon>Hyphomicrobiales</taxon>
        <taxon>Boseaceae</taxon>
        <taxon>Bosea</taxon>
    </lineage>
</organism>
<dbReference type="EC" id="3.1.-.-" evidence="6"/>
<sequence>MIVVDSSVWISQFRGHDTVAVAKLEAIDDVGQILVGDLVLLELLQGTRDEQQAARIERGMRRFTVAPMLDEAIAIAAARNYRRLRSDGITIRKTADLIIATFCIERGHALLHNDRDFSAFADRLGLAIA</sequence>
<feature type="binding site" evidence="6">
    <location>
        <position position="96"/>
    </location>
    <ligand>
        <name>Mg(2+)</name>
        <dbReference type="ChEBI" id="CHEBI:18420"/>
    </ligand>
</feature>
<dbReference type="EMBL" id="QQTP01000010">
    <property type="protein sequence ID" value="RDJ22451.1"/>
    <property type="molecule type" value="Genomic_DNA"/>
</dbReference>
<feature type="binding site" evidence="6">
    <location>
        <position position="5"/>
    </location>
    <ligand>
        <name>Mg(2+)</name>
        <dbReference type="ChEBI" id="CHEBI:18420"/>
    </ligand>
</feature>
<comment type="similarity">
    <text evidence="6">Belongs to the PINc/VapC protein family.</text>
</comment>
<dbReference type="InterPro" id="IPR029060">
    <property type="entry name" value="PIN-like_dom_sf"/>
</dbReference>